<comment type="caution">
    <text evidence="2">The sequence shown here is derived from an EMBL/GenBank/DDBJ whole genome shotgun (WGS) entry which is preliminary data.</text>
</comment>
<keyword evidence="1" id="KW-0732">Signal</keyword>
<dbReference type="OrthoDB" id="490569at2"/>
<protein>
    <submittedName>
        <fullName evidence="2">Uncharacterized protein</fullName>
    </submittedName>
</protein>
<dbReference type="EMBL" id="JPEO01000007">
    <property type="protein sequence ID" value="KFZ37254.1"/>
    <property type="molecule type" value="Genomic_DNA"/>
</dbReference>
<accession>A0A094JGU4</accession>
<keyword evidence="3" id="KW-1185">Reference proteome</keyword>
<dbReference type="STRING" id="1515746.HR45_11285"/>
<evidence type="ECO:0000313" key="2">
    <source>
        <dbReference type="EMBL" id="KFZ37254.1"/>
    </source>
</evidence>
<dbReference type="RefSeq" id="WP_037442923.1">
    <property type="nucleotide sequence ID" value="NZ_JPEO01000007.1"/>
</dbReference>
<dbReference type="Proteomes" id="UP000029264">
    <property type="component" value="Unassembled WGS sequence"/>
</dbReference>
<organism evidence="2 3">
    <name type="scientific">Shewanella mangrovi</name>
    <dbReference type="NCBI Taxonomy" id="1515746"/>
    <lineage>
        <taxon>Bacteria</taxon>
        <taxon>Pseudomonadati</taxon>
        <taxon>Pseudomonadota</taxon>
        <taxon>Gammaproteobacteria</taxon>
        <taxon>Alteromonadales</taxon>
        <taxon>Shewanellaceae</taxon>
        <taxon>Shewanella</taxon>
    </lineage>
</organism>
<feature type="signal peptide" evidence="1">
    <location>
        <begin position="1"/>
        <end position="17"/>
    </location>
</feature>
<evidence type="ECO:0000256" key="1">
    <source>
        <dbReference type="SAM" id="SignalP"/>
    </source>
</evidence>
<reference evidence="2 3" key="1">
    <citation type="submission" date="2014-06" db="EMBL/GenBank/DDBJ databases">
        <title>Shewanella sp. YQH10.</title>
        <authorList>
            <person name="Liu Y."/>
            <person name="Zeng R."/>
        </authorList>
    </citation>
    <scope>NUCLEOTIDE SEQUENCE [LARGE SCALE GENOMIC DNA]</scope>
    <source>
        <strain evidence="2 3">YQH10</strain>
    </source>
</reference>
<feature type="chain" id="PRO_5001900625" evidence="1">
    <location>
        <begin position="18"/>
        <end position="149"/>
    </location>
</feature>
<name>A0A094JGU4_9GAMM</name>
<sequence>MKLFYFLLALCSFGTYATPATDKLLEANGAKAYFAKNEGRIAEIVLASRPELAAQKSVVEAWEQQYYAWSKVSEALAPIYSSRFSPQEIAELTKFFKSGQDEAFFNTPTGKKYQQLKPEINADFTKFGYEYMQKVAPYLNDMIKQHKSS</sequence>
<gene>
    <name evidence="2" type="ORF">HR45_11285</name>
</gene>
<evidence type="ECO:0000313" key="3">
    <source>
        <dbReference type="Proteomes" id="UP000029264"/>
    </source>
</evidence>
<proteinExistence type="predicted"/>
<dbReference type="AlphaFoldDB" id="A0A094JGU4"/>